<keyword evidence="3 11" id="KW-1134">Transmembrane beta strand</keyword>
<evidence type="ECO:0000313" key="16">
    <source>
        <dbReference type="EMBL" id="QJQ31452.1"/>
    </source>
</evidence>
<keyword evidence="6" id="KW-0408">Iron</keyword>
<dbReference type="AlphaFoldDB" id="A0A6M4AT04"/>
<dbReference type="PROSITE" id="PS52016">
    <property type="entry name" value="TONB_DEPENDENT_REC_3"/>
    <property type="match status" value="1"/>
</dbReference>
<proteinExistence type="inferred from homology"/>
<dbReference type="KEGG" id="slan:GV829_02470"/>
<dbReference type="EMBL" id="CP053015">
    <property type="protein sequence ID" value="QJQ31452.1"/>
    <property type="molecule type" value="Genomic_DNA"/>
</dbReference>
<evidence type="ECO:0000256" key="5">
    <source>
        <dbReference type="ARBA" id="ARBA00022692"/>
    </source>
</evidence>
<keyword evidence="10 11" id="KW-0998">Cell outer membrane</keyword>
<evidence type="ECO:0000256" key="4">
    <source>
        <dbReference type="ARBA" id="ARBA00022496"/>
    </source>
</evidence>
<evidence type="ECO:0000256" key="7">
    <source>
        <dbReference type="ARBA" id="ARBA00023065"/>
    </source>
</evidence>
<feature type="chain" id="PRO_5026861335" evidence="13">
    <location>
        <begin position="25"/>
        <end position="811"/>
    </location>
</feature>
<dbReference type="Gene3D" id="2.40.170.20">
    <property type="entry name" value="TonB-dependent receptor, beta-barrel domain"/>
    <property type="match status" value="1"/>
</dbReference>
<name>A0A6M4AT04_9SPHN</name>
<feature type="domain" description="TonB-dependent receptor-like beta-barrel" evidence="14">
    <location>
        <begin position="398"/>
        <end position="775"/>
    </location>
</feature>
<dbReference type="GO" id="GO:0006826">
    <property type="term" value="P:iron ion transport"/>
    <property type="evidence" value="ECO:0007669"/>
    <property type="project" value="UniProtKB-KW"/>
</dbReference>
<evidence type="ECO:0000256" key="9">
    <source>
        <dbReference type="ARBA" id="ARBA00023136"/>
    </source>
</evidence>
<comment type="similarity">
    <text evidence="11 12">Belongs to the TonB-dependent receptor family.</text>
</comment>
<protein>
    <submittedName>
        <fullName evidence="16">TonB-dependent receptor</fullName>
    </submittedName>
</protein>
<dbReference type="PANTHER" id="PTHR32552:SF81">
    <property type="entry name" value="TONB-DEPENDENT OUTER MEMBRANE RECEPTOR"/>
    <property type="match status" value="1"/>
</dbReference>
<evidence type="ECO:0000259" key="14">
    <source>
        <dbReference type="Pfam" id="PF00593"/>
    </source>
</evidence>
<dbReference type="Pfam" id="PF00593">
    <property type="entry name" value="TonB_dep_Rec_b-barrel"/>
    <property type="match status" value="1"/>
</dbReference>
<evidence type="ECO:0000256" key="13">
    <source>
        <dbReference type="SAM" id="SignalP"/>
    </source>
</evidence>
<keyword evidence="13" id="KW-0732">Signal</keyword>
<sequence length="811" mass="87411">MVYKTLVSCVSLMALMAPVSALHAQEAPQAAEDESGLGDIIVTARKVEENLQDVPVAVTVFTAESLENQNLQRVENLANFTPGMSIRPGSSTPSAITITLRGQVQTDILATLDPSVGTYVDGVYWARAYGLNSDVLDAQNVQVLKGPQGTLFGRNTTGGALLINTNNPDLDEFSGRLSVSYGRYNETNVTGVLNMPIAPGVAGLRVAVQRFTRDGYTRNASTTGTALTGNTVVRELQAPGSPAGTRLDNRDRWNFRAKFDLAPTDNLRFQFSAERFEMDETHSRQLRMVTSAYTAANATYNTANTGALFVGLINGAGFPTAAATGTTLLNAEIARLAADPSLALNNENGYVFARTNTFGFNATLDTDLGQFKLITGIRKVESYSGFDLDGSSFPIHFTEGQQSLKQKSAELQWTGSALNDSVDFAFGGFIFNEEGYDQSISITVPALNPATSHFYGLINTDSVGAYGQASWRITDALSFTGGLRYSVDDKGLETRNNNYLRTTGQTICSVIPVAPFNAGGEVVGPTQCAFSRSDEFSGWSWTAGFDYRINDDVMTYAKVSRGFRAGGQNLRAPNTAAFLPFLPEFATSYELGLKSELFDRRLRLNVAVYQTDVTDIQRSTLIATAPIPPATVPGTATILGNAGKVRVRGGEVELQAVIADGFTITATGALTDPEYIRYSDLSGDRSFERFGGISRQQFSLAADYVRDVGSNSRLRLHADYSWRSAQNLSEYNWVPNPENNAIIAATTAPAQGLLGARATLEIGDTYEVAVWGRNIANDRSYVSALAVLPLGYIQGTPNEPATYGVTATIKF</sequence>
<evidence type="ECO:0000259" key="15">
    <source>
        <dbReference type="Pfam" id="PF07715"/>
    </source>
</evidence>
<evidence type="ECO:0000256" key="1">
    <source>
        <dbReference type="ARBA" id="ARBA00004571"/>
    </source>
</evidence>
<organism evidence="16 17">
    <name type="scientific">Sphingomonas lacunae</name>
    <dbReference type="NCBI Taxonomy" id="2698828"/>
    <lineage>
        <taxon>Bacteria</taxon>
        <taxon>Pseudomonadati</taxon>
        <taxon>Pseudomonadota</taxon>
        <taxon>Alphaproteobacteria</taxon>
        <taxon>Sphingomonadales</taxon>
        <taxon>Sphingomonadaceae</taxon>
        <taxon>Sphingomonas</taxon>
    </lineage>
</organism>
<keyword evidence="4" id="KW-0410">Iron transport</keyword>
<feature type="domain" description="TonB-dependent receptor plug" evidence="15">
    <location>
        <begin position="51"/>
        <end position="160"/>
    </location>
</feature>
<gene>
    <name evidence="16" type="ORF">GV829_02470</name>
</gene>
<evidence type="ECO:0000256" key="3">
    <source>
        <dbReference type="ARBA" id="ARBA00022452"/>
    </source>
</evidence>
<evidence type="ECO:0000256" key="6">
    <source>
        <dbReference type="ARBA" id="ARBA00023004"/>
    </source>
</evidence>
<comment type="subcellular location">
    <subcellularLocation>
        <location evidence="1 11">Cell outer membrane</location>
        <topology evidence="1 11">Multi-pass membrane protein</topology>
    </subcellularLocation>
</comment>
<dbReference type="InterPro" id="IPR000531">
    <property type="entry name" value="Beta-barrel_TonB"/>
</dbReference>
<dbReference type="GO" id="GO:0009279">
    <property type="term" value="C:cell outer membrane"/>
    <property type="evidence" value="ECO:0007669"/>
    <property type="project" value="UniProtKB-SubCell"/>
</dbReference>
<dbReference type="Pfam" id="PF07715">
    <property type="entry name" value="Plug"/>
    <property type="match status" value="1"/>
</dbReference>
<dbReference type="InterPro" id="IPR039426">
    <property type="entry name" value="TonB-dep_rcpt-like"/>
</dbReference>
<evidence type="ECO:0000256" key="11">
    <source>
        <dbReference type="PROSITE-ProRule" id="PRU01360"/>
    </source>
</evidence>
<keyword evidence="17" id="KW-1185">Reference proteome</keyword>
<dbReference type="SUPFAM" id="SSF56935">
    <property type="entry name" value="Porins"/>
    <property type="match status" value="1"/>
</dbReference>
<keyword evidence="9 11" id="KW-0472">Membrane</keyword>
<keyword evidence="5 11" id="KW-0812">Transmembrane</keyword>
<evidence type="ECO:0000256" key="8">
    <source>
        <dbReference type="ARBA" id="ARBA00023077"/>
    </source>
</evidence>
<evidence type="ECO:0000256" key="12">
    <source>
        <dbReference type="RuleBase" id="RU003357"/>
    </source>
</evidence>
<keyword evidence="7" id="KW-0406">Ion transport</keyword>
<evidence type="ECO:0000313" key="17">
    <source>
        <dbReference type="Proteomes" id="UP000503018"/>
    </source>
</evidence>
<dbReference type="InterPro" id="IPR036942">
    <property type="entry name" value="Beta-barrel_TonB_sf"/>
</dbReference>
<feature type="signal peptide" evidence="13">
    <location>
        <begin position="1"/>
        <end position="24"/>
    </location>
</feature>
<reference evidence="16 17" key="1">
    <citation type="submission" date="2020-01" db="EMBL/GenBank/DDBJ databases">
        <title>Sphingomonas sp. strain CSW-10.</title>
        <authorList>
            <person name="Chen W.-M."/>
        </authorList>
    </citation>
    <scope>NUCLEOTIDE SEQUENCE [LARGE SCALE GENOMIC DNA]</scope>
    <source>
        <strain evidence="16 17">CSW-10</strain>
    </source>
</reference>
<keyword evidence="2 11" id="KW-0813">Transport</keyword>
<evidence type="ECO:0000256" key="10">
    <source>
        <dbReference type="ARBA" id="ARBA00023237"/>
    </source>
</evidence>
<dbReference type="PANTHER" id="PTHR32552">
    <property type="entry name" value="FERRICHROME IRON RECEPTOR-RELATED"/>
    <property type="match status" value="1"/>
</dbReference>
<evidence type="ECO:0000256" key="2">
    <source>
        <dbReference type="ARBA" id="ARBA00022448"/>
    </source>
</evidence>
<dbReference type="Proteomes" id="UP000503018">
    <property type="component" value="Chromosome"/>
</dbReference>
<keyword evidence="16" id="KW-0675">Receptor</keyword>
<keyword evidence="8 12" id="KW-0798">TonB box</keyword>
<dbReference type="RefSeq" id="WP_169943671.1">
    <property type="nucleotide sequence ID" value="NZ_CP053015.1"/>
</dbReference>
<accession>A0A6M4AT04</accession>
<dbReference type="InterPro" id="IPR012910">
    <property type="entry name" value="Plug_dom"/>
</dbReference>